<evidence type="ECO:0000256" key="4">
    <source>
        <dbReference type="ARBA" id="ARBA00023180"/>
    </source>
</evidence>
<dbReference type="PROSITE" id="PS00122">
    <property type="entry name" value="CARBOXYLESTERASE_B_1"/>
    <property type="match status" value="1"/>
</dbReference>
<proteinExistence type="inferred from homology"/>
<evidence type="ECO:0000313" key="8">
    <source>
        <dbReference type="Proteomes" id="UP000708208"/>
    </source>
</evidence>
<evidence type="ECO:0000256" key="5">
    <source>
        <dbReference type="RuleBase" id="RU361235"/>
    </source>
</evidence>
<feature type="domain" description="Carboxylesterase type B" evidence="6">
    <location>
        <begin position="51"/>
        <end position="254"/>
    </location>
</feature>
<protein>
    <recommendedName>
        <fullName evidence="5">Carboxylic ester hydrolase</fullName>
        <ecNumber evidence="5">3.1.1.-</ecNumber>
    </recommendedName>
</protein>
<comment type="similarity">
    <text evidence="1 5">Belongs to the type-B carboxylesterase/lipase family.</text>
</comment>
<dbReference type="AlphaFoldDB" id="A0A8J2KA54"/>
<accession>A0A8J2KA54</accession>
<feature type="non-terminal residue" evidence="7">
    <location>
        <position position="256"/>
    </location>
</feature>
<keyword evidence="2" id="KW-0719">Serine esterase</keyword>
<evidence type="ECO:0000256" key="2">
    <source>
        <dbReference type="ARBA" id="ARBA00022487"/>
    </source>
</evidence>
<evidence type="ECO:0000256" key="1">
    <source>
        <dbReference type="ARBA" id="ARBA00005964"/>
    </source>
</evidence>
<keyword evidence="8" id="KW-1185">Reference proteome</keyword>
<evidence type="ECO:0000259" key="6">
    <source>
        <dbReference type="Pfam" id="PF00135"/>
    </source>
</evidence>
<sequence>MKGFCRMPLECFTVPLSNSNAIHNLEDHNDRQGWRDFRARHSTGSLFLVRDYYAWHQIPYAKPPVGSLRFADPLPIDSWSKVIDGREEGPKCAQVNFIRFEPTDVAGSEDCLHVNVYAPKQLHDEIIQGKQPKKPVLVYIHAGAYVAGSSRMGTPGYFMDEDVIFVSFQYRLDILGFLTTGDKIARGNQGLKDQTMALQWIKKNIEHFGGDPNQIMILGNSAGAASVHQQMLSPLSKGLFQKAYSQSGAASNTWGL</sequence>
<dbReference type="PANTHER" id="PTHR43142:SF1">
    <property type="entry name" value="CARBOXYLIC ESTER HYDROLASE"/>
    <property type="match status" value="1"/>
</dbReference>
<dbReference type="OrthoDB" id="19653at2759"/>
<dbReference type="GO" id="GO:0052689">
    <property type="term" value="F:carboxylic ester hydrolase activity"/>
    <property type="evidence" value="ECO:0007669"/>
    <property type="project" value="UniProtKB-KW"/>
</dbReference>
<dbReference type="PANTHER" id="PTHR43142">
    <property type="entry name" value="CARBOXYLIC ESTER HYDROLASE"/>
    <property type="match status" value="1"/>
</dbReference>
<reference evidence="7" key="1">
    <citation type="submission" date="2021-06" db="EMBL/GenBank/DDBJ databases">
        <authorList>
            <person name="Hodson N. C."/>
            <person name="Mongue J. A."/>
            <person name="Jaron S. K."/>
        </authorList>
    </citation>
    <scope>NUCLEOTIDE SEQUENCE</scope>
</reference>
<keyword evidence="4" id="KW-0325">Glycoprotein</keyword>
<dbReference type="EMBL" id="CAJVCH010228159">
    <property type="protein sequence ID" value="CAG7732292.1"/>
    <property type="molecule type" value="Genomic_DNA"/>
</dbReference>
<evidence type="ECO:0000256" key="3">
    <source>
        <dbReference type="ARBA" id="ARBA00022801"/>
    </source>
</evidence>
<dbReference type="Pfam" id="PF00135">
    <property type="entry name" value="COesterase"/>
    <property type="match status" value="1"/>
</dbReference>
<dbReference type="Proteomes" id="UP000708208">
    <property type="component" value="Unassembled WGS sequence"/>
</dbReference>
<organism evidence="7 8">
    <name type="scientific">Allacma fusca</name>
    <dbReference type="NCBI Taxonomy" id="39272"/>
    <lineage>
        <taxon>Eukaryota</taxon>
        <taxon>Metazoa</taxon>
        <taxon>Ecdysozoa</taxon>
        <taxon>Arthropoda</taxon>
        <taxon>Hexapoda</taxon>
        <taxon>Collembola</taxon>
        <taxon>Symphypleona</taxon>
        <taxon>Sminthuridae</taxon>
        <taxon>Allacma</taxon>
    </lineage>
</organism>
<comment type="caution">
    <text evidence="7">The sequence shown here is derived from an EMBL/GenBank/DDBJ whole genome shotgun (WGS) entry which is preliminary data.</text>
</comment>
<name>A0A8J2KA54_9HEXA</name>
<evidence type="ECO:0000313" key="7">
    <source>
        <dbReference type="EMBL" id="CAG7732292.1"/>
    </source>
</evidence>
<dbReference type="EC" id="3.1.1.-" evidence="5"/>
<dbReference type="InterPro" id="IPR002018">
    <property type="entry name" value="CarbesteraseB"/>
</dbReference>
<keyword evidence="3 5" id="KW-0378">Hydrolase</keyword>
<gene>
    <name evidence="7" type="ORF">AFUS01_LOCUS20814</name>
</gene>
<dbReference type="InterPro" id="IPR019826">
    <property type="entry name" value="Carboxylesterase_B_AS"/>
</dbReference>